<dbReference type="InterPro" id="IPR047046">
    <property type="entry name" value="YpjD/YvdC"/>
</dbReference>
<protein>
    <submittedName>
        <fullName evidence="3">Nucleotide pyrophosphohydrolase</fullName>
    </submittedName>
</protein>
<dbReference type="Proteomes" id="UP001500191">
    <property type="component" value="Unassembled WGS sequence"/>
</dbReference>
<dbReference type="PANTHER" id="PTHR42692">
    <property type="entry name" value="NUCLEOTIDE PYROPHOSPHOHYDROLASE"/>
    <property type="match status" value="1"/>
</dbReference>
<dbReference type="SUPFAM" id="SSF101386">
    <property type="entry name" value="all-alpha NTP pyrophosphatases"/>
    <property type="match status" value="1"/>
</dbReference>
<dbReference type="PIRSF" id="PIRSF029904">
    <property type="entry name" value="UCP029904_pph"/>
    <property type="match status" value="1"/>
</dbReference>
<gene>
    <name evidence="3" type="ORF">GCM10008937_01740</name>
</gene>
<dbReference type="CDD" id="cd11531">
    <property type="entry name" value="NTP-PPase_BsYpjD"/>
    <property type="match status" value="1"/>
</dbReference>
<feature type="domain" description="NTP pyrophosphohydrolase MazG-like" evidence="2">
    <location>
        <begin position="30"/>
        <end position="106"/>
    </location>
</feature>
<dbReference type="PANTHER" id="PTHR42692:SF1">
    <property type="entry name" value="NUCLEOTIDE PYROPHOSPHOHYDROLASE"/>
    <property type="match status" value="1"/>
</dbReference>
<evidence type="ECO:0000313" key="4">
    <source>
        <dbReference type="Proteomes" id="UP001500191"/>
    </source>
</evidence>
<dbReference type="Gene3D" id="1.10.287.1080">
    <property type="entry name" value="MazG-like"/>
    <property type="match status" value="1"/>
</dbReference>
<evidence type="ECO:0000259" key="2">
    <source>
        <dbReference type="Pfam" id="PF03819"/>
    </source>
</evidence>
<dbReference type="Pfam" id="PF03819">
    <property type="entry name" value="MazG"/>
    <property type="match status" value="1"/>
</dbReference>
<dbReference type="EMBL" id="BAAADB010000003">
    <property type="protein sequence ID" value="GAA0498303.1"/>
    <property type="molecule type" value="Genomic_DNA"/>
</dbReference>
<evidence type="ECO:0000256" key="1">
    <source>
        <dbReference type="SAM" id="MobiDB-lite"/>
    </source>
</evidence>
<proteinExistence type="predicted"/>
<evidence type="ECO:0000313" key="3">
    <source>
        <dbReference type="EMBL" id="GAA0498303.1"/>
    </source>
</evidence>
<dbReference type="InterPro" id="IPR004518">
    <property type="entry name" value="MazG-like_dom"/>
</dbReference>
<organism evidence="3 4">
    <name type="scientific">Deinococcus depolymerans</name>
    <dbReference type="NCBI Taxonomy" id="392408"/>
    <lineage>
        <taxon>Bacteria</taxon>
        <taxon>Thermotogati</taxon>
        <taxon>Deinococcota</taxon>
        <taxon>Deinococci</taxon>
        <taxon>Deinococcales</taxon>
        <taxon>Deinococcaceae</taxon>
        <taxon>Deinococcus</taxon>
    </lineage>
</organism>
<sequence length="124" mass="13970">MLTRMSLTFEDASARVDAYISQFREGYFPPLLMLARLTEETGEIARVIAHENGKTPKPGEETGDLEMELADLLFVTICMANERGLNLERGFERMMAKVEKRDATRWTRKDAGEPGESGKTEVTP</sequence>
<reference evidence="3 4" key="1">
    <citation type="journal article" date="2019" name="Int. J. Syst. Evol. Microbiol.">
        <title>The Global Catalogue of Microorganisms (GCM) 10K type strain sequencing project: providing services to taxonomists for standard genome sequencing and annotation.</title>
        <authorList>
            <consortium name="The Broad Institute Genomics Platform"/>
            <consortium name="The Broad Institute Genome Sequencing Center for Infectious Disease"/>
            <person name="Wu L."/>
            <person name="Ma J."/>
        </authorList>
    </citation>
    <scope>NUCLEOTIDE SEQUENCE [LARGE SCALE GENOMIC DNA]</scope>
    <source>
        <strain evidence="3 4">JCM 14368</strain>
    </source>
</reference>
<keyword evidence="4" id="KW-1185">Reference proteome</keyword>
<comment type="caution">
    <text evidence="3">The sequence shown here is derived from an EMBL/GenBank/DDBJ whole genome shotgun (WGS) entry which is preliminary data.</text>
</comment>
<accession>A0ABN1BIL8</accession>
<dbReference type="InterPro" id="IPR012359">
    <property type="entry name" value="MazG-related_YpjD"/>
</dbReference>
<name>A0ABN1BIL8_9DEIO</name>
<feature type="region of interest" description="Disordered" evidence="1">
    <location>
        <begin position="101"/>
        <end position="124"/>
    </location>
</feature>